<reference evidence="2" key="1">
    <citation type="submission" date="2020-12" db="EMBL/GenBank/DDBJ databases">
        <title>WGS assembly of Carya illinoinensis cv. Pawnee.</title>
        <authorList>
            <person name="Platts A."/>
            <person name="Shu S."/>
            <person name="Wright S."/>
            <person name="Barry K."/>
            <person name="Edger P."/>
            <person name="Pires J.C."/>
            <person name="Schmutz J."/>
        </authorList>
    </citation>
    <scope>NUCLEOTIDE SEQUENCE</scope>
    <source>
        <tissue evidence="2">Leaf</tissue>
    </source>
</reference>
<name>A0A8T1QG66_CARIL</name>
<accession>A0A8T1QG66</accession>
<dbReference type="Proteomes" id="UP000811609">
    <property type="component" value="Chromosome 5"/>
</dbReference>
<keyword evidence="3" id="KW-1185">Reference proteome</keyword>
<evidence type="ECO:0000313" key="3">
    <source>
        <dbReference type="Proteomes" id="UP000811609"/>
    </source>
</evidence>
<protein>
    <submittedName>
        <fullName evidence="2">Uncharacterized protein</fullName>
    </submittedName>
</protein>
<evidence type="ECO:0000256" key="1">
    <source>
        <dbReference type="SAM" id="MobiDB-lite"/>
    </source>
</evidence>
<dbReference type="AlphaFoldDB" id="A0A8T1QG66"/>
<feature type="region of interest" description="Disordered" evidence="1">
    <location>
        <begin position="1"/>
        <end position="24"/>
    </location>
</feature>
<evidence type="ECO:0000313" key="2">
    <source>
        <dbReference type="EMBL" id="KAG6653353.1"/>
    </source>
</evidence>
<organism evidence="2 3">
    <name type="scientific">Carya illinoinensis</name>
    <name type="common">Pecan</name>
    <dbReference type="NCBI Taxonomy" id="32201"/>
    <lineage>
        <taxon>Eukaryota</taxon>
        <taxon>Viridiplantae</taxon>
        <taxon>Streptophyta</taxon>
        <taxon>Embryophyta</taxon>
        <taxon>Tracheophyta</taxon>
        <taxon>Spermatophyta</taxon>
        <taxon>Magnoliopsida</taxon>
        <taxon>eudicotyledons</taxon>
        <taxon>Gunneridae</taxon>
        <taxon>Pentapetalae</taxon>
        <taxon>rosids</taxon>
        <taxon>fabids</taxon>
        <taxon>Fagales</taxon>
        <taxon>Juglandaceae</taxon>
        <taxon>Carya</taxon>
    </lineage>
</organism>
<gene>
    <name evidence="2" type="ORF">CIPAW_05G070500</name>
</gene>
<proteinExistence type="predicted"/>
<sequence>MLSSMPRRATLQQRRSKADQVVRSDEIANQRMTRMVVPLGQKSLLQTWMKQVFDPLFTDGLHPWCHFFFQNI</sequence>
<comment type="caution">
    <text evidence="2">The sequence shown here is derived from an EMBL/GenBank/DDBJ whole genome shotgun (WGS) entry which is preliminary data.</text>
</comment>
<dbReference type="EMBL" id="CM031813">
    <property type="protein sequence ID" value="KAG6653353.1"/>
    <property type="molecule type" value="Genomic_DNA"/>
</dbReference>